<dbReference type="Gene3D" id="3.10.150.10">
    <property type="entry name" value="DNA Polymerase III, subunit A, domain 2"/>
    <property type="match status" value="1"/>
</dbReference>
<dbReference type="NCBIfam" id="TIGR00663">
    <property type="entry name" value="dnan"/>
    <property type="match status" value="1"/>
</dbReference>
<dbReference type="GO" id="GO:0003677">
    <property type="term" value="F:DNA binding"/>
    <property type="evidence" value="ECO:0007669"/>
    <property type="project" value="UniProtKB-KW"/>
</dbReference>
<dbReference type="SUPFAM" id="SSF55979">
    <property type="entry name" value="DNA clamp"/>
    <property type="match status" value="3"/>
</dbReference>
<dbReference type="GO" id="GO:0008408">
    <property type="term" value="F:3'-5' exonuclease activity"/>
    <property type="evidence" value="ECO:0007669"/>
    <property type="project" value="InterPro"/>
</dbReference>
<keyword evidence="6" id="KW-0235">DNA replication</keyword>
<evidence type="ECO:0000256" key="4">
    <source>
        <dbReference type="ARBA" id="ARBA00022679"/>
    </source>
</evidence>
<name>A0A0F9BTQ5_9ZZZZ</name>
<evidence type="ECO:0000256" key="3">
    <source>
        <dbReference type="ARBA" id="ARBA00022490"/>
    </source>
</evidence>
<dbReference type="InterPro" id="IPR046938">
    <property type="entry name" value="DNA_clamp_sf"/>
</dbReference>
<evidence type="ECO:0000259" key="9">
    <source>
        <dbReference type="Pfam" id="PF00712"/>
    </source>
</evidence>
<proteinExistence type="inferred from homology"/>
<keyword evidence="8" id="KW-0238">DNA-binding</keyword>
<comment type="caution">
    <text evidence="12">The sequence shown here is derived from an EMBL/GenBank/DDBJ whole genome shotgun (WGS) entry which is preliminary data.</text>
</comment>
<feature type="domain" description="DNA polymerase III beta sliding clamp C-terminal" evidence="11">
    <location>
        <begin position="246"/>
        <end position="362"/>
    </location>
</feature>
<evidence type="ECO:0000313" key="12">
    <source>
        <dbReference type="EMBL" id="KKL25285.1"/>
    </source>
</evidence>
<evidence type="ECO:0000256" key="5">
    <source>
        <dbReference type="ARBA" id="ARBA00022695"/>
    </source>
</evidence>
<sequence length="364" mass="40251">HMDVSLEKSSLLSIVQNTQRALSGKSSLPVLNGILLEAKDNTLTAYSTDLEISIKDKTDASVATEGRLVVFGNILGDLVKSINDGKISLVIDKKNNKLIVKSSGSRFDLNTLPVEDYPSFPETEEDTTYININKKEFEEAAKQVVVAASRDDGRPVLTGVLIETTSKKSRMVATDSYRLSLKIIKTSQKEHAPIIVPRRAIEEIIKIMSGGENLKISFSDKQISFVSGNLVLVSRLIGGQYPNFEQLFPKEFQTEIIANKEEVMQSAKRMSLLSSTTPIILRAKDNKLTMSNKSADVGSGEEEIKTKNKIKDIEVAFNSKYLIDGLGAIKGEEAKIQLIDSFQPGIIKGSEEEYEYLIMPVRMN</sequence>
<evidence type="ECO:0000256" key="2">
    <source>
        <dbReference type="ARBA" id="ARBA00010752"/>
    </source>
</evidence>
<gene>
    <name evidence="12" type="ORF">LCGC14_2406860</name>
</gene>
<protein>
    <recommendedName>
        <fullName evidence="13">DNA polymerase III subunit beta</fullName>
    </recommendedName>
</protein>
<dbReference type="Pfam" id="PF00712">
    <property type="entry name" value="DNA_pol3_beta"/>
    <property type="match status" value="1"/>
</dbReference>
<comment type="similarity">
    <text evidence="2">Belongs to the beta sliding clamp family.</text>
</comment>
<dbReference type="GO" id="GO:0009360">
    <property type="term" value="C:DNA polymerase III complex"/>
    <property type="evidence" value="ECO:0007669"/>
    <property type="project" value="InterPro"/>
</dbReference>
<dbReference type="PANTHER" id="PTHR30478:SF0">
    <property type="entry name" value="BETA SLIDING CLAMP"/>
    <property type="match status" value="1"/>
</dbReference>
<keyword evidence="3" id="KW-0963">Cytoplasm</keyword>
<keyword evidence="4" id="KW-0808">Transferase</keyword>
<dbReference type="Pfam" id="PF02767">
    <property type="entry name" value="DNA_pol3_beta_2"/>
    <property type="match status" value="1"/>
</dbReference>
<dbReference type="InterPro" id="IPR022637">
    <property type="entry name" value="DNA_polIII_beta_cen"/>
</dbReference>
<dbReference type="SMART" id="SM00480">
    <property type="entry name" value="POL3Bc"/>
    <property type="match status" value="1"/>
</dbReference>
<dbReference type="EMBL" id="LAZR01036272">
    <property type="protein sequence ID" value="KKL25285.1"/>
    <property type="molecule type" value="Genomic_DNA"/>
</dbReference>
<evidence type="ECO:0000256" key="8">
    <source>
        <dbReference type="ARBA" id="ARBA00023125"/>
    </source>
</evidence>
<feature type="domain" description="DNA polymerase III beta sliding clamp N-terminal" evidence="9">
    <location>
        <begin position="2"/>
        <end position="120"/>
    </location>
</feature>
<dbReference type="InterPro" id="IPR022635">
    <property type="entry name" value="DNA_polIII_beta_C"/>
</dbReference>
<dbReference type="PANTHER" id="PTHR30478">
    <property type="entry name" value="DNA POLYMERASE III SUBUNIT BETA"/>
    <property type="match status" value="1"/>
</dbReference>
<evidence type="ECO:0000256" key="6">
    <source>
        <dbReference type="ARBA" id="ARBA00022705"/>
    </source>
</evidence>
<dbReference type="InterPro" id="IPR022634">
    <property type="entry name" value="DNA_polIII_beta_N"/>
</dbReference>
<evidence type="ECO:0000256" key="1">
    <source>
        <dbReference type="ARBA" id="ARBA00004496"/>
    </source>
</evidence>
<keyword evidence="7" id="KW-0239">DNA-directed DNA polymerase</keyword>
<dbReference type="Gene3D" id="3.70.10.10">
    <property type="match status" value="1"/>
</dbReference>
<comment type="subcellular location">
    <subcellularLocation>
        <location evidence="1">Cytoplasm</location>
    </subcellularLocation>
</comment>
<keyword evidence="5" id="KW-0548">Nucleotidyltransferase</keyword>
<dbReference type="GO" id="GO:0006271">
    <property type="term" value="P:DNA strand elongation involved in DNA replication"/>
    <property type="evidence" value="ECO:0007669"/>
    <property type="project" value="TreeGrafter"/>
</dbReference>
<reference evidence="12" key="1">
    <citation type="journal article" date="2015" name="Nature">
        <title>Complex archaea that bridge the gap between prokaryotes and eukaryotes.</title>
        <authorList>
            <person name="Spang A."/>
            <person name="Saw J.H."/>
            <person name="Jorgensen S.L."/>
            <person name="Zaremba-Niedzwiedzka K."/>
            <person name="Martijn J."/>
            <person name="Lind A.E."/>
            <person name="van Eijk R."/>
            <person name="Schleper C."/>
            <person name="Guy L."/>
            <person name="Ettema T.J."/>
        </authorList>
    </citation>
    <scope>NUCLEOTIDE SEQUENCE</scope>
</reference>
<dbReference type="InterPro" id="IPR001001">
    <property type="entry name" value="DNA_polIII_beta"/>
</dbReference>
<evidence type="ECO:0000256" key="7">
    <source>
        <dbReference type="ARBA" id="ARBA00022932"/>
    </source>
</evidence>
<accession>A0A0F9BTQ5</accession>
<dbReference type="CDD" id="cd00140">
    <property type="entry name" value="beta_clamp"/>
    <property type="match status" value="1"/>
</dbReference>
<dbReference type="GO" id="GO:0005737">
    <property type="term" value="C:cytoplasm"/>
    <property type="evidence" value="ECO:0007669"/>
    <property type="project" value="UniProtKB-SubCell"/>
</dbReference>
<evidence type="ECO:0000259" key="10">
    <source>
        <dbReference type="Pfam" id="PF02767"/>
    </source>
</evidence>
<evidence type="ECO:0008006" key="13">
    <source>
        <dbReference type="Google" id="ProtNLM"/>
    </source>
</evidence>
<evidence type="ECO:0000259" key="11">
    <source>
        <dbReference type="Pfam" id="PF02768"/>
    </source>
</evidence>
<dbReference type="AlphaFoldDB" id="A0A0F9BTQ5"/>
<organism evidence="12">
    <name type="scientific">marine sediment metagenome</name>
    <dbReference type="NCBI Taxonomy" id="412755"/>
    <lineage>
        <taxon>unclassified sequences</taxon>
        <taxon>metagenomes</taxon>
        <taxon>ecological metagenomes</taxon>
    </lineage>
</organism>
<feature type="domain" description="DNA polymerase III beta sliding clamp central" evidence="10">
    <location>
        <begin position="132"/>
        <end position="243"/>
    </location>
</feature>
<dbReference type="GO" id="GO:0003887">
    <property type="term" value="F:DNA-directed DNA polymerase activity"/>
    <property type="evidence" value="ECO:0007669"/>
    <property type="project" value="UniProtKB-KW"/>
</dbReference>
<feature type="non-terminal residue" evidence="12">
    <location>
        <position position="1"/>
    </location>
</feature>
<dbReference type="Pfam" id="PF02768">
    <property type="entry name" value="DNA_pol3_beta_3"/>
    <property type="match status" value="1"/>
</dbReference>
<dbReference type="PIRSF" id="PIRSF000804">
    <property type="entry name" value="DNA_pol_III_b"/>
    <property type="match status" value="1"/>
</dbReference>